<accession>A0A7S2RG31</accession>
<evidence type="ECO:0000313" key="1">
    <source>
        <dbReference type="EMBL" id="CAD9670151.1"/>
    </source>
</evidence>
<dbReference type="AlphaFoldDB" id="A0A7S2RG31"/>
<organism evidence="1">
    <name type="scientific">Eucampia antarctica</name>
    <dbReference type="NCBI Taxonomy" id="49252"/>
    <lineage>
        <taxon>Eukaryota</taxon>
        <taxon>Sar</taxon>
        <taxon>Stramenopiles</taxon>
        <taxon>Ochrophyta</taxon>
        <taxon>Bacillariophyta</taxon>
        <taxon>Mediophyceae</taxon>
        <taxon>Biddulphiophycidae</taxon>
        <taxon>Hemiaulales</taxon>
        <taxon>Hemiaulaceae</taxon>
        <taxon>Eucampia</taxon>
    </lineage>
</organism>
<name>A0A7S2RG31_9STRA</name>
<dbReference type="PANTHER" id="PTHR36383:SF1">
    <property type="entry name" value="PROTEIN, PUTATIVE-RELATED"/>
    <property type="match status" value="1"/>
</dbReference>
<proteinExistence type="predicted"/>
<gene>
    <name evidence="1" type="ORF">EANT1437_LOCUS6695</name>
</gene>
<reference evidence="1" key="1">
    <citation type="submission" date="2021-01" db="EMBL/GenBank/DDBJ databases">
        <authorList>
            <person name="Corre E."/>
            <person name="Pelletier E."/>
            <person name="Niang G."/>
            <person name="Scheremetjew M."/>
            <person name="Finn R."/>
            <person name="Kale V."/>
            <person name="Holt S."/>
            <person name="Cochrane G."/>
            <person name="Meng A."/>
            <person name="Brown T."/>
            <person name="Cohen L."/>
        </authorList>
    </citation>
    <scope>NUCLEOTIDE SEQUENCE</scope>
    <source>
        <strain evidence="1">CCMP1452</strain>
    </source>
</reference>
<protein>
    <submittedName>
        <fullName evidence="1">Uncharacterized protein</fullName>
    </submittedName>
</protein>
<dbReference type="EMBL" id="HBHI01013085">
    <property type="protein sequence ID" value="CAD9670151.1"/>
    <property type="molecule type" value="Transcribed_RNA"/>
</dbReference>
<sequence length="250" mass="27803">MKNRSTLVVVGKIVFGILLFSKYTVDGFVLPSSSTGNFFSKQQKCDISLLRLSEQERFGSPPSIRIAEKSKIVKNLEEDTVLEKDERESIANKEDDKFSFGQKIESIKTGVVGLLSGGIAAAPVIALHDLVFADQTIINQSAQWEFDTDMGSIEAALFAIVYRYCVRDDDNEMLEMGCIGAFVVVRTLSRVRLPTYCLSAPLSCGEPLGYFDWYMLQQVFWSGCESALLFGVSAMAINSCFEKGFISKFR</sequence>
<dbReference type="PANTHER" id="PTHR36383">
    <property type="entry name" value="OS09G0529350 PROTEIN"/>
    <property type="match status" value="1"/>
</dbReference>